<dbReference type="InterPro" id="IPR006311">
    <property type="entry name" value="TAT_signal"/>
</dbReference>
<evidence type="ECO:0000259" key="2">
    <source>
        <dbReference type="Pfam" id="PF22725"/>
    </source>
</evidence>
<dbReference type="PANTHER" id="PTHR43818:SF5">
    <property type="entry name" value="OXIDOREDUCTASE FAMILY PROTEIN"/>
    <property type="match status" value="1"/>
</dbReference>
<sequence>MTTRRNFIKKTTAGTAAVTLGGLVLPSSSYANILGANDQINCAVIGVRSRAKAHVKAINEDPNAKILYSCDVDDVILEEHNAWCQENIGYIPKVEKDFRKMLEDKKIDAVFIATPEHWHAPMAIMALQAGKHVYVEKPCSHNPYENELLVAAQRKYGKKVQMGNQQRSAKTSISAIKDIREGIIGNVYKGEAYYSNNRGSIGKGNVIEVPKTLDWELWQGPALREKYKDNVHPYNWHWFRNWGTGEIHNNGTHEIDICRWALGVDLPNSVTSFGGKYTYDDDWEFVDNQQVTYTFDNDKFITWTGHSRGIMKPERPGRGITIYGSKGSIMLDRNFYQLYDLQGNLIKEEKEGGSSETTNTRGEGSLDVNHVGNFFKAIREDESLHSDIKDASISTMLCHLGNMAQDAGETLKIDNTTGKVLNNEMAMKFWKREYAPGWEPKL</sequence>
<evidence type="ECO:0000259" key="1">
    <source>
        <dbReference type="Pfam" id="PF01408"/>
    </source>
</evidence>
<feature type="domain" description="GFO/IDH/MocA-like oxidoreductase" evidence="2">
    <location>
        <begin position="230"/>
        <end position="329"/>
    </location>
</feature>
<dbReference type="OrthoDB" id="726883at2"/>
<dbReference type="NCBIfam" id="TIGR01409">
    <property type="entry name" value="TAT_signal_seq"/>
    <property type="match status" value="1"/>
</dbReference>
<dbReference type="InterPro" id="IPR050463">
    <property type="entry name" value="Gfo/Idh/MocA_oxidrdct_glycsds"/>
</dbReference>
<dbReference type="SUPFAM" id="SSF55347">
    <property type="entry name" value="Glyceraldehyde-3-phosphate dehydrogenase-like, C-terminal domain"/>
    <property type="match status" value="1"/>
</dbReference>
<dbReference type="GO" id="GO:0000166">
    <property type="term" value="F:nucleotide binding"/>
    <property type="evidence" value="ECO:0007669"/>
    <property type="project" value="InterPro"/>
</dbReference>
<dbReference type="Gene3D" id="3.30.360.10">
    <property type="entry name" value="Dihydrodipicolinate Reductase, domain 2"/>
    <property type="match status" value="1"/>
</dbReference>
<dbReference type="PROSITE" id="PS51318">
    <property type="entry name" value="TAT"/>
    <property type="match status" value="1"/>
</dbReference>
<dbReference type="InterPro" id="IPR000683">
    <property type="entry name" value="Gfo/Idh/MocA-like_OxRdtase_N"/>
</dbReference>
<dbReference type="EMBL" id="CP022957">
    <property type="protein sequence ID" value="ASV29049.1"/>
    <property type="molecule type" value="Genomic_DNA"/>
</dbReference>
<evidence type="ECO:0000313" key="3">
    <source>
        <dbReference type="EMBL" id="ASV29049.1"/>
    </source>
</evidence>
<dbReference type="RefSeq" id="WP_094995682.1">
    <property type="nucleotide sequence ID" value="NZ_BMJL01000001.1"/>
</dbReference>
<evidence type="ECO:0000313" key="4">
    <source>
        <dbReference type="Proteomes" id="UP000215244"/>
    </source>
</evidence>
<dbReference type="InterPro" id="IPR019546">
    <property type="entry name" value="TAT_signal_bac_arc"/>
</dbReference>
<proteinExistence type="predicted"/>
<dbReference type="Proteomes" id="UP000215244">
    <property type="component" value="Chromosome"/>
</dbReference>
<dbReference type="Pfam" id="PF22725">
    <property type="entry name" value="GFO_IDH_MocA_C3"/>
    <property type="match status" value="1"/>
</dbReference>
<dbReference type="KEGG" id="marb:CJ263_01750"/>
<reference evidence="3 4" key="1">
    <citation type="submission" date="2017-08" db="EMBL/GenBank/DDBJ databases">
        <title>The complete genome sequence of Maribacter sp. B1, isolated from deep-sea sediment.</title>
        <authorList>
            <person name="Wu Y.-H."/>
            <person name="Cheng H."/>
            <person name="Xu X.-W."/>
        </authorList>
    </citation>
    <scope>NUCLEOTIDE SEQUENCE [LARGE SCALE GENOMIC DNA]</scope>
    <source>
        <strain evidence="3 4">B1</strain>
    </source>
</reference>
<feature type="domain" description="Gfo/Idh/MocA-like oxidoreductase N-terminal" evidence="1">
    <location>
        <begin position="40"/>
        <end position="163"/>
    </location>
</feature>
<name>A0A223V2H0_9FLAO</name>
<dbReference type="Pfam" id="PF01408">
    <property type="entry name" value="GFO_IDH_MocA"/>
    <property type="match status" value="1"/>
</dbReference>
<dbReference type="SUPFAM" id="SSF51735">
    <property type="entry name" value="NAD(P)-binding Rossmann-fold domains"/>
    <property type="match status" value="1"/>
</dbReference>
<keyword evidence="4" id="KW-1185">Reference proteome</keyword>
<dbReference type="PANTHER" id="PTHR43818">
    <property type="entry name" value="BCDNA.GH03377"/>
    <property type="match status" value="1"/>
</dbReference>
<accession>A0A223V2H0</accession>
<dbReference type="InterPro" id="IPR036291">
    <property type="entry name" value="NAD(P)-bd_dom_sf"/>
</dbReference>
<gene>
    <name evidence="3" type="ORF">CJ263_01750</name>
</gene>
<dbReference type="AlphaFoldDB" id="A0A223V2H0"/>
<dbReference type="Gene3D" id="3.40.50.720">
    <property type="entry name" value="NAD(P)-binding Rossmann-like Domain"/>
    <property type="match status" value="1"/>
</dbReference>
<dbReference type="InterPro" id="IPR055170">
    <property type="entry name" value="GFO_IDH_MocA-like_dom"/>
</dbReference>
<organism evidence="3 4">
    <name type="scientific">Maribacter cobaltidurans</name>
    <dbReference type="NCBI Taxonomy" id="1178778"/>
    <lineage>
        <taxon>Bacteria</taxon>
        <taxon>Pseudomonadati</taxon>
        <taxon>Bacteroidota</taxon>
        <taxon>Flavobacteriia</taxon>
        <taxon>Flavobacteriales</taxon>
        <taxon>Flavobacteriaceae</taxon>
        <taxon>Maribacter</taxon>
    </lineage>
</organism>
<protein>
    <submittedName>
        <fullName evidence="3">Oxidoreductase</fullName>
    </submittedName>
</protein>